<dbReference type="Proteomes" id="UP001493487">
    <property type="component" value="Unassembled WGS sequence"/>
</dbReference>
<organism evidence="1 2">
    <name type="scientific">Cohnella silvisoli</name>
    <dbReference type="NCBI Taxonomy" id="2873699"/>
    <lineage>
        <taxon>Bacteria</taxon>
        <taxon>Bacillati</taxon>
        <taxon>Bacillota</taxon>
        <taxon>Bacilli</taxon>
        <taxon>Bacillales</taxon>
        <taxon>Paenibacillaceae</taxon>
        <taxon>Cohnella</taxon>
    </lineage>
</organism>
<evidence type="ECO:0000313" key="1">
    <source>
        <dbReference type="EMBL" id="MEQ4482956.1"/>
    </source>
</evidence>
<keyword evidence="2" id="KW-1185">Reference proteome</keyword>
<reference evidence="1 2" key="1">
    <citation type="journal article" date="2023" name="Genome Announc.">
        <title>Pan-Genome Analyses of the Genus Cohnella and Proposal of the Novel Species Cohnella silvisoli sp. nov., Isolated from Forest Soil.</title>
        <authorList>
            <person name="Wang C."/>
            <person name="Mao L."/>
            <person name="Bao G."/>
            <person name="Zhu H."/>
        </authorList>
    </citation>
    <scope>NUCLEOTIDE SEQUENCE [LARGE SCALE GENOMIC DNA]</scope>
    <source>
        <strain evidence="1 2">NL03-T5-1</strain>
    </source>
</reference>
<proteinExistence type="predicted"/>
<sequence>MDRIGSVFRKHPELEPTGKLSILGAACCSAERMNAYVKRRNPKAPEIAELYLRQGERYGVRGDVAYCQMVYETRGWTAEISGPSWAPITLNQWSEEGSVEQQMQILHTFAANGAMPQDAKIAQRSIALIERAGWRGRVVCWEDLNGKWSVAGNRYGQDIVAMWRNMIEWRGEGEVTMEQPNEGDYSRSGIARERINGNVDWSSISNEEMNWLKGQQLLPDPVPHPDRKVTWAELAVLLHRWENRPPTATIEANKVSS</sequence>
<dbReference type="RefSeq" id="WP_232185652.1">
    <property type="nucleotide sequence ID" value="NZ_JAIOAP010000005.1"/>
</dbReference>
<protein>
    <submittedName>
        <fullName evidence="1">Uncharacterized protein</fullName>
    </submittedName>
</protein>
<name>A0ABV1KSM2_9BACL</name>
<accession>A0ABV1KSM2</accession>
<gene>
    <name evidence="1" type="ORF">QJS35_11165</name>
</gene>
<comment type="caution">
    <text evidence="1">The sequence shown here is derived from an EMBL/GenBank/DDBJ whole genome shotgun (WGS) entry which is preliminary data.</text>
</comment>
<evidence type="ECO:0000313" key="2">
    <source>
        <dbReference type="Proteomes" id="UP001493487"/>
    </source>
</evidence>
<dbReference type="EMBL" id="JASKHM010000005">
    <property type="protein sequence ID" value="MEQ4482956.1"/>
    <property type="molecule type" value="Genomic_DNA"/>
</dbReference>